<organism evidence="1 2">
    <name type="scientific">Glutamicibacter halophytocola</name>
    <dbReference type="NCBI Taxonomy" id="1933880"/>
    <lineage>
        <taxon>Bacteria</taxon>
        <taxon>Bacillati</taxon>
        <taxon>Actinomycetota</taxon>
        <taxon>Actinomycetes</taxon>
        <taxon>Micrococcales</taxon>
        <taxon>Micrococcaceae</taxon>
        <taxon>Glutamicibacter</taxon>
    </lineage>
</organism>
<keyword evidence="2" id="KW-1185">Reference proteome</keyword>
<dbReference type="EMBL" id="CP042260">
    <property type="protein sequence ID" value="QDY65151.1"/>
    <property type="molecule type" value="Genomic_DNA"/>
</dbReference>
<sequence>MVGTLLAVFASVATAMYAVRHSRIASDKAIELERKKRFQDALFEASDCFDKLRETLPELDEKVIFDAVGSVRKLGIDSKTLAETKLMVTLFSLSEQLLNAHYSERMSRMAIQFRPGSSYDLRRKPSQLEPGATLYQATIEVSDIFRSAKYRIPAAKDEEGLVPVVERIVTQCDEVIEALADAYESDD</sequence>
<name>A0ABX5Y5K1_9MICC</name>
<protein>
    <submittedName>
        <fullName evidence="1">Uncharacterized protein</fullName>
    </submittedName>
</protein>
<dbReference type="Proteomes" id="UP000320717">
    <property type="component" value="Chromosome"/>
</dbReference>
<evidence type="ECO:0000313" key="2">
    <source>
        <dbReference type="Proteomes" id="UP000320717"/>
    </source>
</evidence>
<gene>
    <name evidence="1" type="ORF">FQA45_01860</name>
</gene>
<dbReference type="RefSeq" id="WP_146275040.1">
    <property type="nucleotide sequence ID" value="NZ_CP042260.1"/>
</dbReference>
<proteinExistence type="predicted"/>
<reference evidence="1 2" key="1">
    <citation type="submission" date="2019-07" db="EMBL/GenBank/DDBJ databases">
        <title>Complete Genome Sequence of drought tolerant Plant Growth-Promoting Rhizobacterium Glutamicibacter halophytocola DR408.</title>
        <authorList>
            <person name="Nishu S.D."/>
            <person name="Lee T.K."/>
        </authorList>
    </citation>
    <scope>NUCLEOTIDE SEQUENCE [LARGE SCALE GENOMIC DNA]</scope>
    <source>
        <strain evidence="1 2">DR408</strain>
    </source>
</reference>
<evidence type="ECO:0000313" key="1">
    <source>
        <dbReference type="EMBL" id="QDY65151.1"/>
    </source>
</evidence>
<accession>A0ABX5Y5K1</accession>